<reference evidence="1 2" key="1">
    <citation type="submission" date="2018-08" db="EMBL/GenBank/DDBJ databases">
        <title>Proposal of Muricauda 72 sp.nov. and Muricauda NH166 sp.nov., isolated from seawater.</title>
        <authorList>
            <person name="Cheng H."/>
            <person name="Wu Y.-H."/>
            <person name="Guo L.-L."/>
            <person name="Xu X.-W."/>
        </authorList>
    </citation>
    <scope>NUCLEOTIDE SEQUENCE [LARGE SCALE GENOMIC DNA]</scope>
    <source>
        <strain evidence="1 2">KCTC 22173</strain>
    </source>
</reference>
<dbReference type="EMBL" id="QXFH01000022">
    <property type="protein sequence ID" value="RIV37671.1"/>
    <property type="molecule type" value="Genomic_DNA"/>
</dbReference>
<dbReference type="RefSeq" id="WP_220473369.1">
    <property type="nucleotide sequence ID" value="NZ_QXFH01000022.1"/>
</dbReference>
<organism evidence="1 2">
    <name type="scientific">Flagellimonas lutimaris</name>
    <dbReference type="NCBI Taxonomy" id="475082"/>
    <lineage>
        <taxon>Bacteria</taxon>
        <taxon>Pseudomonadati</taxon>
        <taxon>Bacteroidota</taxon>
        <taxon>Flavobacteriia</taxon>
        <taxon>Flavobacteriales</taxon>
        <taxon>Flavobacteriaceae</taxon>
        <taxon>Flagellimonas</taxon>
    </lineage>
</organism>
<feature type="non-terminal residue" evidence="1">
    <location>
        <position position="145"/>
    </location>
</feature>
<keyword evidence="2" id="KW-1185">Reference proteome</keyword>
<name>A0A3A1NBC1_9FLAO</name>
<feature type="non-terminal residue" evidence="1">
    <location>
        <position position="1"/>
    </location>
</feature>
<evidence type="ECO:0000313" key="2">
    <source>
        <dbReference type="Proteomes" id="UP000266067"/>
    </source>
</evidence>
<dbReference type="AlphaFoldDB" id="A0A3A1NBC1"/>
<sequence>NASDITTNATDISTNATDIANHVAADADTNIGNEYNTGSGITGGNLQITDGGGTESVNLISGDANNNITAGSDGALYLNVSSVSIAETNTTLSFNNATNELTYTNELGDNPAVDISSLDDSAGVAANASDIATNTTNIATNTSDI</sequence>
<evidence type="ECO:0000313" key="1">
    <source>
        <dbReference type="EMBL" id="RIV37671.1"/>
    </source>
</evidence>
<proteinExistence type="predicted"/>
<protein>
    <submittedName>
        <fullName evidence="1">Uncharacterized protein</fullName>
    </submittedName>
</protein>
<comment type="caution">
    <text evidence="1">The sequence shown here is derived from an EMBL/GenBank/DDBJ whole genome shotgun (WGS) entry which is preliminary data.</text>
</comment>
<accession>A0A3A1NBC1</accession>
<gene>
    <name evidence="1" type="ORF">D2V08_01085</name>
</gene>
<dbReference type="Proteomes" id="UP000266067">
    <property type="component" value="Unassembled WGS sequence"/>
</dbReference>